<protein>
    <submittedName>
        <fullName evidence="5">60S ribosomal protein L26A</fullName>
    </submittedName>
</protein>
<feature type="domain" description="KOW" evidence="4">
    <location>
        <begin position="48"/>
        <end position="75"/>
    </location>
</feature>
<comment type="caution">
    <text evidence="5">The sequence shown here is derived from an EMBL/GenBank/DDBJ whole genome shotgun (WGS) entry which is preliminary data.</text>
</comment>
<dbReference type="NCBIfam" id="TIGR01080">
    <property type="entry name" value="rplX_A_E"/>
    <property type="match status" value="1"/>
</dbReference>
<keyword evidence="3" id="KW-0687">Ribonucleoprotein</keyword>
<dbReference type="Gene3D" id="2.30.30.30">
    <property type="match status" value="2"/>
</dbReference>
<name>A0ABR2WP45_9FUNG</name>
<evidence type="ECO:0000256" key="1">
    <source>
        <dbReference type="ARBA" id="ARBA00010618"/>
    </source>
</evidence>
<dbReference type="CDD" id="cd06089">
    <property type="entry name" value="KOW_RPL26"/>
    <property type="match status" value="1"/>
</dbReference>
<comment type="similarity">
    <text evidence="1">Belongs to the universal ribosomal protein uL24 family.</text>
</comment>
<dbReference type="Pfam" id="PF00467">
    <property type="entry name" value="KOW"/>
    <property type="match status" value="1"/>
</dbReference>
<dbReference type="PANTHER" id="PTHR11143">
    <property type="entry name" value="60S RIBOSOMAL PROTEIN L26 FAMILY MEMBER"/>
    <property type="match status" value="1"/>
</dbReference>
<dbReference type="PROSITE" id="PS01108">
    <property type="entry name" value="RIBOSOMAL_L24"/>
    <property type="match status" value="1"/>
</dbReference>
<sequence length="116" mass="13083">MKFSQDVSSSRRKCRKAHFAVTSSIRRKIMSASLSKELREKYHARSIPVRKDDEVLVVRGSFKGREGKIVQVNGATTAIGVHPSKVVVTNIKLDKDRKALLQRKDRSAKSTDSMEQ</sequence>
<reference evidence="5 6" key="1">
    <citation type="submission" date="2023-04" db="EMBL/GenBank/DDBJ databases">
        <title>Genome of Basidiobolus ranarum AG-B5.</title>
        <authorList>
            <person name="Stajich J.E."/>
            <person name="Carter-House D."/>
            <person name="Gryganskyi A."/>
        </authorList>
    </citation>
    <scope>NUCLEOTIDE SEQUENCE [LARGE SCALE GENOMIC DNA]</scope>
    <source>
        <strain evidence="5 6">AG-B5</strain>
    </source>
</reference>
<keyword evidence="2 5" id="KW-0689">Ribosomal protein</keyword>
<evidence type="ECO:0000259" key="4">
    <source>
        <dbReference type="SMART" id="SM00739"/>
    </source>
</evidence>
<dbReference type="Proteomes" id="UP001479436">
    <property type="component" value="Unassembled WGS sequence"/>
</dbReference>
<accession>A0ABR2WP45</accession>
<dbReference type="SMART" id="SM00739">
    <property type="entry name" value="KOW"/>
    <property type="match status" value="1"/>
</dbReference>
<proteinExistence type="inferred from homology"/>
<dbReference type="InterPro" id="IPR014722">
    <property type="entry name" value="Rib_uL2_dom2"/>
</dbReference>
<evidence type="ECO:0000313" key="6">
    <source>
        <dbReference type="Proteomes" id="UP001479436"/>
    </source>
</evidence>
<keyword evidence="6" id="KW-1185">Reference proteome</keyword>
<evidence type="ECO:0000256" key="3">
    <source>
        <dbReference type="ARBA" id="ARBA00023274"/>
    </source>
</evidence>
<organism evidence="5 6">
    <name type="scientific">Basidiobolus ranarum</name>
    <dbReference type="NCBI Taxonomy" id="34480"/>
    <lineage>
        <taxon>Eukaryota</taxon>
        <taxon>Fungi</taxon>
        <taxon>Fungi incertae sedis</taxon>
        <taxon>Zoopagomycota</taxon>
        <taxon>Entomophthoromycotina</taxon>
        <taxon>Basidiobolomycetes</taxon>
        <taxon>Basidiobolales</taxon>
        <taxon>Basidiobolaceae</taxon>
        <taxon>Basidiobolus</taxon>
    </lineage>
</organism>
<gene>
    <name evidence="5" type="primary">RPL26A_5</name>
    <name evidence="5" type="ORF">K7432_010185</name>
</gene>
<dbReference type="SUPFAM" id="SSF50104">
    <property type="entry name" value="Translation proteins SH3-like domain"/>
    <property type="match status" value="1"/>
</dbReference>
<evidence type="ECO:0000256" key="2">
    <source>
        <dbReference type="ARBA" id="ARBA00022980"/>
    </source>
</evidence>
<dbReference type="Pfam" id="PF16906">
    <property type="entry name" value="Ribosomal_L26"/>
    <property type="match status" value="1"/>
</dbReference>
<dbReference type="InterPro" id="IPR005756">
    <property type="entry name" value="Ribosomal_uL24_euk/arc"/>
</dbReference>
<dbReference type="InterPro" id="IPR005824">
    <property type="entry name" value="KOW"/>
</dbReference>
<dbReference type="InterPro" id="IPR008991">
    <property type="entry name" value="Translation_prot_SH3-like_sf"/>
</dbReference>
<evidence type="ECO:0000313" key="5">
    <source>
        <dbReference type="EMBL" id="KAK9763283.1"/>
    </source>
</evidence>
<dbReference type="EMBL" id="JASJQH010000681">
    <property type="protein sequence ID" value="KAK9763283.1"/>
    <property type="molecule type" value="Genomic_DNA"/>
</dbReference>
<dbReference type="GO" id="GO:0005840">
    <property type="term" value="C:ribosome"/>
    <property type="evidence" value="ECO:0007669"/>
    <property type="project" value="UniProtKB-KW"/>
</dbReference>
<dbReference type="InterPro" id="IPR005825">
    <property type="entry name" value="Ribosomal_uL24_CS"/>
</dbReference>
<dbReference type="InterPro" id="IPR041988">
    <property type="entry name" value="Ribosomal_uL24_KOW"/>
</dbReference>